<dbReference type="AlphaFoldDB" id="A0A1J5RHT7"/>
<name>A0A1J5RHT7_9ZZZZ</name>
<evidence type="ECO:0000313" key="2">
    <source>
        <dbReference type="EMBL" id="OIQ95345.1"/>
    </source>
</evidence>
<protein>
    <submittedName>
        <fullName evidence="2">EF hand</fullName>
    </submittedName>
</protein>
<dbReference type="SUPFAM" id="SSF47473">
    <property type="entry name" value="EF-hand"/>
    <property type="match status" value="1"/>
</dbReference>
<sequence length="192" mass="21454">MPKIILISTSSCLALCLGFVLTFSVSAADKNNSAGAEDVTKRMANDEAIDGMRQTLNLNFSPENREKLRKALNDYARTADPDHSQIEERRRAMQESIKTRFLEADNDGDNTIDRQEATEKLPQIARLFNMVDLNQDNLISLDELQAAQARILERRRAAELALEAKKLQEADFASAGKHKTKQVLNNVAKPAL</sequence>
<dbReference type="PROSITE" id="PS50222">
    <property type="entry name" value="EF_HAND_2"/>
    <property type="match status" value="1"/>
</dbReference>
<organism evidence="2">
    <name type="scientific">mine drainage metagenome</name>
    <dbReference type="NCBI Taxonomy" id="410659"/>
    <lineage>
        <taxon>unclassified sequences</taxon>
        <taxon>metagenomes</taxon>
        <taxon>ecological metagenomes</taxon>
    </lineage>
</organism>
<dbReference type="Pfam" id="PF13202">
    <property type="entry name" value="EF-hand_5"/>
    <property type="match status" value="2"/>
</dbReference>
<dbReference type="PROSITE" id="PS00018">
    <property type="entry name" value="EF_HAND_1"/>
    <property type="match status" value="1"/>
</dbReference>
<dbReference type="InterPro" id="IPR018247">
    <property type="entry name" value="EF_Hand_1_Ca_BS"/>
</dbReference>
<feature type="domain" description="EF-hand" evidence="1">
    <location>
        <begin position="119"/>
        <end position="154"/>
    </location>
</feature>
<dbReference type="GO" id="GO:0005509">
    <property type="term" value="F:calcium ion binding"/>
    <property type="evidence" value="ECO:0007669"/>
    <property type="project" value="InterPro"/>
</dbReference>
<dbReference type="InterPro" id="IPR011992">
    <property type="entry name" value="EF-hand-dom_pair"/>
</dbReference>
<dbReference type="Gene3D" id="1.10.238.10">
    <property type="entry name" value="EF-hand"/>
    <property type="match status" value="1"/>
</dbReference>
<dbReference type="InterPro" id="IPR002048">
    <property type="entry name" value="EF_hand_dom"/>
</dbReference>
<accession>A0A1J5RHT7</accession>
<proteinExistence type="predicted"/>
<comment type="caution">
    <text evidence="2">The sequence shown here is derived from an EMBL/GenBank/DDBJ whole genome shotgun (WGS) entry which is preliminary data.</text>
</comment>
<gene>
    <name evidence="2" type="ORF">GALL_227200</name>
</gene>
<evidence type="ECO:0000259" key="1">
    <source>
        <dbReference type="PROSITE" id="PS50222"/>
    </source>
</evidence>
<dbReference type="EMBL" id="MLJW01000169">
    <property type="protein sequence ID" value="OIQ95345.1"/>
    <property type="molecule type" value="Genomic_DNA"/>
</dbReference>
<reference evidence="2" key="1">
    <citation type="submission" date="2016-10" db="EMBL/GenBank/DDBJ databases">
        <title>Sequence of Gallionella enrichment culture.</title>
        <authorList>
            <person name="Poehlein A."/>
            <person name="Muehling M."/>
            <person name="Daniel R."/>
        </authorList>
    </citation>
    <scope>NUCLEOTIDE SEQUENCE</scope>
</reference>